<evidence type="ECO:0000259" key="2">
    <source>
        <dbReference type="Pfam" id="PF07516"/>
    </source>
</evidence>
<dbReference type="GO" id="GO:0017038">
    <property type="term" value="P:protein import"/>
    <property type="evidence" value="ECO:0007669"/>
    <property type="project" value="InterPro"/>
</dbReference>
<sequence length="122" mass="13742">MDELRRGIGLRAIGQKDPLLEYQFESFSLFQTMLVQIREGITEFALKVSVVNKDKEKSRTNWIESRDALEIPDTLGYSEDMENPGTLATAQKTQPIVNVNKVGRNDPCPCGSGKKYKQCCGR</sequence>
<dbReference type="Pfam" id="PF02810">
    <property type="entry name" value="SEC-C"/>
    <property type="match status" value="1"/>
</dbReference>
<dbReference type="InterPro" id="IPR004027">
    <property type="entry name" value="SEC_C_motif"/>
</dbReference>
<name>A0A645JPT8_9ZZZZ</name>
<dbReference type="Gene3D" id="1.10.3060.10">
    <property type="entry name" value="Helical scaffold and wing domains of SecA"/>
    <property type="match status" value="1"/>
</dbReference>
<dbReference type="InterPro" id="IPR036266">
    <property type="entry name" value="SecA_Wing/Scaffold_sf"/>
</dbReference>
<dbReference type="InterPro" id="IPR011116">
    <property type="entry name" value="SecA_Wing/Scaffold"/>
</dbReference>
<evidence type="ECO:0000313" key="3">
    <source>
        <dbReference type="EMBL" id="MPN61583.1"/>
    </source>
</evidence>
<accession>A0A645JPT8</accession>
<dbReference type="AlphaFoldDB" id="A0A645JPT8"/>
<dbReference type="SUPFAM" id="SSF81886">
    <property type="entry name" value="Helical scaffold and wing domains of SecA"/>
    <property type="match status" value="1"/>
</dbReference>
<dbReference type="PANTHER" id="PTHR33747:SF1">
    <property type="entry name" value="ADENYLATE CYCLASE-ASSOCIATED CAP C-TERMINAL DOMAIN-CONTAINING PROTEIN"/>
    <property type="match status" value="1"/>
</dbReference>
<dbReference type="GO" id="GO:0016020">
    <property type="term" value="C:membrane"/>
    <property type="evidence" value="ECO:0007669"/>
    <property type="project" value="InterPro"/>
</dbReference>
<organism evidence="3">
    <name type="scientific">bioreactor metagenome</name>
    <dbReference type="NCBI Taxonomy" id="1076179"/>
    <lineage>
        <taxon>unclassified sequences</taxon>
        <taxon>metagenomes</taxon>
        <taxon>ecological metagenomes</taxon>
    </lineage>
</organism>
<dbReference type="EMBL" id="VSSQ01138387">
    <property type="protein sequence ID" value="MPN61583.1"/>
    <property type="molecule type" value="Genomic_DNA"/>
</dbReference>
<gene>
    <name evidence="3" type="primary">secA_56</name>
    <name evidence="3" type="ORF">SDC9_209321</name>
</gene>
<dbReference type="Pfam" id="PF07516">
    <property type="entry name" value="SecA_SW"/>
    <property type="match status" value="1"/>
</dbReference>
<comment type="caution">
    <text evidence="3">The sequence shown here is derived from an EMBL/GenBank/DDBJ whole genome shotgun (WGS) entry which is preliminary data.</text>
</comment>
<protein>
    <submittedName>
        <fullName evidence="3">Protein translocase subunit SecA</fullName>
    </submittedName>
</protein>
<evidence type="ECO:0000256" key="1">
    <source>
        <dbReference type="ARBA" id="ARBA00022490"/>
    </source>
</evidence>
<proteinExistence type="predicted"/>
<feature type="domain" description="SecA Wing/Scaffold" evidence="2">
    <location>
        <begin position="1"/>
        <end position="48"/>
    </location>
</feature>
<reference evidence="3" key="1">
    <citation type="submission" date="2019-08" db="EMBL/GenBank/DDBJ databases">
        <authorList>
            <person name="Kucharzyk K."/>
            <person name="Murdoch R.W."/>
            <person name="Higgins S."/>
            <person name="Loffler F."/>
        </authorList>
    </citation>
    <scope>NUCLEOTIDE SEQUENCE</scope>
</reference>
<dbReference type="PANTHER" id="PTHR33747">
    <property type="entry name" value="UPF0225 PROTEIN SCO1677"/>
    <property type="match status" value="1"/>
</dbReference>
<keyword evidence="1" id="KW-0963">Cytoplasm</keyword>